<dbReference type="Pfam" id="PF05711">
    <property type="entry name" value="TylF"/>
    <property type="match status" value="1"/>
</dbReference>
<dbReference type="InterPro" id="IPR029063">
    <property type="entry name" value="SAM-dependent_MTases_sf"/>
</dbReference>
<accession>A0ABT7YDV2</accession>
<sequence length="224" mass="25850">MKSLKIEVYKKLQKVKLKKEFSRLFEKYSEYTMIPQGLYFANLNLAYHYRNVPGSIVECGVWKGGMIAGMTELIATKKAYLFDSYEGLPDAREIDGQDALNWQKDVEGSYYFDNCMADEKFAIEAMQKSGCEFESSKGWFEETLIQTAHLEEISILRLDADWYDSTLCCLRELYPKVARGGIIIIDDYYTWDGCSRAVHRYLNEIGSMSRVNSESGIAYIKKQD</sequence>
<dbReference type="Gene3D" id="3.40.50.150">
    <property type="entry name" value="Vaccinia Virus protein VP39"/>
    <property type="match status" value="1"/>
</dbReference>
<protein>
    <submittedName>
        <fullName evidence="1">TylF/MycF/NovP-related O-methyltransferase</fullName>
        <ecNumber evidence="1">2.1.1.-</ecNumber>
    </submittedName>
</protein>
<dbReference type="EMBL" id="JAUEPH010000004">
    <property type="protein sequence ID" value="MDN3204700.1"/>
    <property type="molecule type" value="Genomic_DNA"/>
</dbReference>
<keyword evidence="2" id="KW-1185">Reference proteome</keyword>
<dbReference type="EC" id="2.1.1.-" evidence="1"/>
<evidence type="ECO:0000313" key="2">
    <source>
        <dbReference type="Proteomes" id="UP001171916"/>
    </source>
</evidence>
<comment type="caution">
    <text evidence="1">The sequence shown here is derived from an EMBL/GenBank/DDBJ whole genome shotgun (WGS) entry which is preliminary data.</text>
</comment>
<name>A0ABT7YDV2_9BACT</name>
<organism evidence="1 2">
    <name type="scientific">Algoriphagus sediminis</name>
    <dbReference type="NCBI Taxonomy" id="3057113"/>
    <lineage>
        <taxon>Bacteria</taxon>
        <taxon>Pseudomonadati</taxon>
        <taxon>Bacteroidota</taxon>
        <taxon>Cytophagia</taxon>
        <taxon>Cytophagales</taxon>
        <taxon>Cyclobacteriaceae</taxon>
        <taxon>Algoriphagus</taxon>
    </lineage>
</organism>
<dbReference type="GO" id="GO:0008168">
    <property type="term" value="F:methyltransferase activity"/>
    <property type="evidence" value="ECO:0007669"/>
    <property type="project" value="UniProtKB-KW"/>
</dbReference>
<proteinExistence type="predicted"/>
<gene>
    <name evidence="1" type="ORF">QVH07_11100</name>
</gene>
<evidence type="ECO:0000313" key="1">
    <source>
        <dbReference type="EMBL" id="MDN3204700.1"/>
    </source>
</evidence>
<dbReference type="PANTHER" id="PTHR40036">
    <property type="entry name" value="MACROCIN O-METHYLTRANSFERASE"/>
    <property type="match status" value="1"/>
</dbReference>
<keyword evidence="1" id="KW-0808">Transferase</keyword>
<dbReference type="Proteomes" id="UP001171916">
    <property type="component" value="Unassembled WGS sequence"/>
</dbReference>
<dbReference type="PANTHER" id="PTHR40036:SF1">
    <property type="entry name" value="MACROCIN O-METHYLTRANSFERASE"/>
    <property type="match status" value="1"/>
</dbReference>
<reference evidence="1" key="1">
    <citation type="submission" date="2023-06" db="EMBL/GenBank/DDBJ databases">
        <title>Robiginitalea aurantiacus sp. nov. and Algoriphagus sediminis sp. nov., isolated from coastal sediment.</title>
        <authorList>
            <person name="Zhou Z.Y."/>
            <person name="An J."/>
            <person name="Jia Y.W."/>
            <person name="Du Z.J."/>
        </authorList>
    </citation>
    <scope>NUCLEOTIDE SEQUENCE</scope>
    <source>
        <strain evidence="1">C2-7</strain>
    </source>
</reference>
<dbReference type="GO" id="GO:0032259">
    <property type="term" value="P:methylation"/>
    <property type="evidence" value="ECO:0007669"/>
    <property type="project" value="UniProtKB-KW"/>
</dbReference>
<keyword evidence="1" id="KW-0489">Methyltransferase</keyword>
<dbReference type="InterPro" id="IPR008884">
    <property type="entry name" value="TylF_MeTrfase"/>
</dbReference>
<dbReference type="RefSeq" id="WP_290000389.1">
    <property type="nucleotide sequence ID" value="NZ_JAUEPH010000004.1"/>
</dbReference>